<feature type="signal peptide" evidence="1">
    <location>
        <begin position="1"/>
        <end position="19"/>
    </location>
</feature>
<keyword evidence="4" id="KW-1185">Reference proteome</keyword>
<feature type="chain" id="PRO_5004206912" description="DUF6647 domain-containing protein" evidence="1">
    <location>
        <begin position="20"/>
        <end position="173"/>
    </location>
</feature>
<reference evidence="3 4" key="1">
    <citation type="journal article" date="2010" name="J. Bacteriol.">
        <title>Genome sequences of Oceanicola granulosus HTCC2516(T) and Oceanicola batsensis HTCC2597(TDelta).</title>
        <authorList>
            <person name="Thrash J.C."/>
            <person name="Cho J.C."/>
            <person name="Vergin K.L."/>
            <person name="Giovannoni S.J."/>
        </authorList>
    </citation>
    <scope>NUCLEOTIDE SEQUENCE [LARGE SCALE GENOMIC DNA]</scope>
    <source>
        <strain evidence="4">ATCC BAA-861 / DSM 15982 / KCTC 12143 / HTCC2516</strain>
    </source>
</reference>
<dbReference type="RefSeq" id="WP_007256805.1">
    <property type="nucleotide sequence ID" value="NZ_CH724109.1"/>
</dbReference>
<keyword evidence="1" id="KW-0732">Signal</keyword>
<feature type="domain" description="DUF6647" evidence="2">
    <location>
        <begin position="34"/>
        <end position="173"/>
    </location>
</feature>
<dbReference type="Pfam" id="PF20352">
    <property type="entry name" value="DUF6647"/>
    <property type="match status" value="1"/>
</dbReference>
<protein>
    <recommendedName>
        <fullName evidence="2">DUF6647 domain-containing protein</fullName>
    </recommendedName>
</protein>
<gene>
    <name evidence="3" type="ORF">OG2516_17640</name>
</gene>
<evidence type="ECO:0000313" key="3">
    <source>
        <dbReference type="EMBL" id="EAR51275.1"/>
    </source>
</evidence>
<sequence length="173" mass="19520">MRPLSTFAALFLATAQASAEPEVAGLQSPHERGTILSLVDELDHWLDLHTDLPRAATPLARVELVPPGAELLLEGRTTTLDHTVRGVYDEQSATIYLVRQWYGDTTRDRSVLLHEMVHHRQAEAQHWYCPQAMEWDAYLLQEDYLNAHGETGGFNWAWVLLASSCAARDHHPD</sequence>
<comment type="caution">
    <text evidence="3">The sequence shown here is derived from an EMBL/GenBank/DDBJ whole genome shotgun (WGS) entry which is preliminary data.</text>
</comment>
<evidence type="ECO:0000313" key="4">
    <source>
        <dbReference type="Proteomes" id="UP000003635"/>
    </source>
</evidence>
<dbReference type="AlphaFoldDB" id="Q2CF52"/>
<evidence type="ECO:0000259" key="2">
    <source>
        <dbReference type="Pfam" id="PF20352"/>
    </source>
</evidence>
<dbReference type="InterPro" id="IPR046589">
    <property type="entry name" value="DUF6647"/>
</dbReference>
<dbReference type="HOGENOM" id="CLU_119401_0_0_5"/>
<dbReference type="OrthoDB" id="7851356at2"/>
<organism evidence="3 4">
    <name type="scientific">Oceanicola granulosus (strain ATCC BAA-861 / DSM 15982 / KCTC 12143 / HTCC2516)</name>
    <dbReference type="NCBI Taxonomy" id="314256"/>
    <lineage>
        <taxon>Bacteria</taxon>
        <taxon>Pseudomonadati</taxon>
        <taxon>Pseudomonadota</taxon>
        <taxon>Alphaproteobacteria</taxon>
        <taxon>Rhodobacterales</taxon>
        <taxon>Roseobacteraceae</taxon>
        <taxon>Oceanicola</taxon>
    </lineage>
</organism>
<accession>Q2CF52</accession>
<dbReference type="eggNOG" id="ENOG5030WHA">
    <property type="taxonomic scope" value="Bacteria"/>
</dbReference>
<dbReference type="Proteomes" id="UP000003635">
    <property type="component" value="Unassembled WGS sequence"/>
</dbReference>
<name>Q2CF52_OCEGH</name>
<evidence type="ECO:0000256" key="1">
    <source>
        <dbReference type="SAM" id="SignalP"/>
    </source>
</evidence>
<proteinExistence type="predicted"/>
<dbReference type="EMBL" id="AAOT01000014">
    <property type="protein sequence ID" value="EAR51275.1"/>
    <property type="molecule type" value="Genomic_DNA"/>
</dbReference>